<dbReference type="RefSeq" id="XP_001428829.1">
    <property type="nucleotide sequence ID" value="XM_001428792.1"/>
</dbReference>
<dbReference type="AlphaFoldDB" id="A0BSB4"/>
<proteinExistence type="predicted"/>
<protein>
    <recommendedName>
        <fullName evidence="3">J domain-containing protein</fullName>
    </recommendedName>
</protein>
<evidence type="ECO:0000313" key="2">
    <source>
        <dbReference type="Proteomes" id="UP000000600"/>
    </source>
</evidence>
<dbReference type="Gene3D" id="1.10.287.110">
    <property type="entry name" value="DnaJ domain"/>
    <property type="match status" value="1"/>
</dbReference>
<dbReference type="OrthoDB" id="10250354at2759"/>
<accession>A0BSB4</accession>
<dbReference type="InParanoid" id="A0BSB4"/>
<dbReference type="HOGENOM" id="CLU_2113665_0_0_1"/>
<dbReference type="Proteomes" id="UP000000600">
    <property type="component" value="Unassembled WGS sequence"/>
</dbReference>
<dbReference type="SUPFAM" id="SSF46565">
    <property type="entry name" value="Chaperone J-domain"/>
    <property type="match status" value="1"/>
</dbReference>
<sequence length="115" mass="13745">MPEQNKPIGPCQMTSSSKLSRYDEDRNLRITQFKIISQAYRLLSNPDHRCRYDEIQAQEKAKLAYFKQQRISSMEIKQEQNRIMILIQKKQKLLNMSLKLVSYFNPKEKNQKTSF</sequence>
<gene>
    <name evidence="1" type="ORF">GSPATT00031662001</name>
</gene>
<dbReference type="InterPro" id="IPR036869">
    <property type="entry name" value="J_dom_sf"/>
</dbReference>
<dbReference type="EMBL" id="CT868013">
    <property type="protein sequence ID" value="CAK61431.1"/>
    <property type="molecule type" value="Genomic_DNA"/>
</dbReference>
<dbReference type="KEGG" id="ptm:GSPATT00031662001"/>
<evidence type="ECO:0000313" key="1">
    <source>
        <dbReference type="EMBL" id="CAK61431.1"/>
    </source>
</evidence>
<evidence type="ECO:0008006" key="3">
    <source>
        <dbReference type="Google" id="ProtNLM"/>
    </source>
</evidence>
<organism evidence="1 2">
    <name type="scientific">Paramecium tetraurelia</name>
    <dbReference type="NCBI Taxonomy" id="5888"/>
    <lineage>
        <taxon>Eukaryota</taxon>
        <taxon>Sar</taxon>
        <taxon>Alveolata</taxon>
        <taxon>Ciliophora</taxon>
        <taxon>Intramacronucleata</taxon>
        <taxon>Oligohymenophorea</taxon>
        <taxon>Peniculida</taxon>
        <taxon>Parameciidae</taxon>
        <taxon>Paramecium</taxon>
    </lineage>
</organism>
<reference evidence="1 2" key="1">
    <citation type="journal article" date="2006" name="Nature">
        <title>Global trends of whole-genome duplications revealed by the ciliate Paramecium tetraurelia.</title>
        <authorList>
            <consortium name="Genoscope"/>
            <person name="Aury J.-M."/>
            <person name="Jaillon O."/>
            <person name="Duret L."/>
            <person name="Noel B."/>
            <person name="Jubin C."/>
            <person name="Porcel B.M."/>
            <person name="Segurens B."/>
            <person name="Daubin V."/>
            <person name="Anthouard V."/>
            <person name="Aiach N."/>
            <person name="Arnaiz O."/>
            <person name="Billaut A."/>
            <person name="Beisson J."/>
            <person name="Blanc I."/>
            <person name="Bouhouche K."/>
            <person name="Camara F."/>
            <person name="Duharcourt S."/>
            <person name="Guigo R."/>
            <person name="Gogendeau D."/>
            <person name="Katinka M."/>
            <person name="Keller A.-M."/>
            <person name="Kissmehl R."/>
            <person name="Klotz C."/>
            <person name="Koll F."/>
            <person name="Le Moue A."/>
            <person name="Lepere C."/>
            <person name="Malinsky S."/>
            <person name="Nowacki M."/>
            <person name="Nowak J.K."/>
            <person name="Plattner H."/>
            <person name="Poulain J."/>
            <person name="Ruiz F."/>
            <person name="Serrano V."/>
            <person name="Zagulski M."/>
            <person name="Dessen P."/>
            <person name="Betermier M."/>
            <person name="Weissenbach J."/>
            <person name="Scarpelli C."/>
            <person name="Schachter V."/>
            <person name="Sperling L."/>
            <person name="Meyer E."/>
            <person name="Cohen J."/>
            <person name="Wincker P."/>
        </authorList>
    </citation>
    <scope>NUCLEOTIDE SEQUENCE [LARGE SCALE GENOMIC DNA]</scope>
    <source>
        <strain evidence="1 2">Stock d4-2</strain>
    </source>
</reference>
<keyword evidence="2" id="KW-1185">Reference proteome</keyword>
<name>A0BSB4_PARTE</name>
<dbReference type="GeneID" id="5014613"/>